<evidence type="ECO:0000256" key="5">
    <source>
        <dbReference type="ARBA" id="ARBA00023125"/>
    </source>
</evidence>
<dbReference type="EMBL" id="CAJPIZ010000011">
    <property type="protein sequence ID" value="CAG2100002.1"/>
    <property type="molecule type" value="Genomic_DNA"/>
</dbReference>
<protein>
    <recommendedName>
        <fullName evidence="9">Nuclear receptor domain-containing protein</fullName>
    </recommendedName>
</protein>
<dbReference type="GO" id="GO:0004879">
    <property type="term" value="F:nuclear receptor activity"/>
    <property type="evidence" value="ECO:0007669"/>
    <property type="project" value="TreeGrafter"/>
</dbReference>
<dbReference type="Proteomes" id="UP000759131">
    <property type="component" value="Unassembled WGS sequence"/>
</dbReference>
<evidence type="ECO:0000259" key="9">
    <source>
        <dbReference type="PROSITE" id="PS51030"/>
    </source>
</evidence>
<keyword evidence="8" id="KW-0539">Nucleus</keyword>
<dbReference type="PANTHER" id="PTHR24082:SF283">
    <property type="entry name" value="NUCLEAR HORMONE RECEPTOR HR96"/>
    <property type="match status" value="1"/>
</dbReference>
<dbReference type="InterPro" id="IPR036047">
    <property type="entry name" value="F-box-like_dom_sf"/>
</dbReference>
<keyword evidence="1" id="KW-0479">Metal-binding</keyword>
<dbReference type="InterPro" id="IPR001810">
    <property type="entry name" value="F-box_dom"/>
</dbReference>
<dbReference type="PRINTS" id="PR00047">
    <property type="entry name" value="STROIDFINGER"/>
</dbReference>
<evidence type="ECO:0000256" key="4">
    <source>
        <dbReference type="ARBA" id="ARBA00023015"/>
    </source>
</evidence>
<dbReference type="SUPFAM" id="SSF48508">
    <property type="entry name" value="Nuclear receptor ligand-binding domain"/>
    <property type="match status" value="1"/>
</dbReference>
<evidence type="ECO:0000256" key="7">
    <source>
        <dbReference type="ARBA" id="ARBA00023170"/>
    </source>
</evidence>
<evidence type="ECO:0000256" key="8">
    <source>
        <dbReference type="ARBA" id="ARBA00023242"/>
    </source>
</evidence>
<dbReference type="GO" id="GO:0045944">
    <property type="term" value="P:positive regulation of transcription by RNA polymerase II"/>
    <property type="evidence" value="ECO:0007669"/>
    <property type="project" value="TreeGrafter"/>
</dbReference>
<keyword evidence="2" id="KW-0863">Zinc-finger</keyword>
<keyword evidence="7" id="KW-0675">Receptor</keyword>
<dbReference type="InterPro" id="IPR013088">
    <property type="entry name" value="Znf_NHR/GATA"/>
</dbReference>
<dbReference type="GO" id="GO:0000122">
    <property type="term" value="P:negative regulation of transcription by RNA polymerase II"/>
    <property type="evidence" value="ECO:0007669"/>
    <property type="project" value="TreeGrafter"/>
</dbReference>
<dbReference type="EMBL" id="OC854586">
    <property type="protein sequence ID" value="CAD7619572.1"/>
    <property type="molecule type" value="Genomic_DNA"/>
</dbReference>
<dbReference type="SUPFAM" id="SSF81383">
    <property type="entry name" value="F-box domain"/>
    <property type="match status" value="1"/>
</dbReference>
<dbReference type="Gene3D" id="1.10.565.10">
    <property type="entry name" value="Retinoid X Receptor"/>
    <property type="match status" value="1"/>
</dbReference>
<keyword evidence="6" id="KW-0804">Transcription</keyword>
<dbReference type="SUPFAM" id="SSF57716">
    <property type="entry name" value="Glucocorticoid receptor-like (DNA-binding domain)"/>
    <property type="match status" value="1"/>
</dbReference>
<keyword evidence="3" id="KW-0862">Zinc</keyword>
<reference evidence="10" key="1">
    <citation type="submission" date="2020-11" db="EMBL/GenBank/DDBJ databases">
        <authorList>
            <person name="Tran Van P."/>
        </authorList>
    </citation>
    <scope>NUCLEOTIDE SEQUENCE</scope>
</reference>
<accession>A0A7R9KD02</accession>
<keyword evidence="4" id="KW-0805">Transcription regulation</keyword>
<evidence type="ECO:0000256" key="3">
    <source>
        <dbReference type="ARBA" id="ARBA00022833"/>
    </source>
</evidence>
<dbReference type="Pfam" id="PF00646">
    <property type="entry name" value="F-box"/>
    <property type="match status" value="3"/>
</dbReference>
<dbReference type="Pfam" id="PF00105">
    <property type="entry name" value="zf-C4"/>
    <property type="match status" value="1"/>
</dbReference>
<dbReference type="InterPro" id="IPR050234">
    <property type="entry name" value="Nuclear_hormone_rcpt_NR1"/>
</dbReference>
<keyword evidence="5" id="KW-0238">DNA-binding</keyword>
<feature type="domain" description="Nuclear receptor" evidence="9">
    <location>
        <begin position="7"/>
        <end position="82"/>
    </location>
</feature>
<dbReference type="InterPro" id="IPR035500">
    <property type="entry name" value="NHR-like_dom_sf"/>
</dbReference>
<gene>
    <name evidence="10" type="ORF">OSB1V03_LOCUS73</name>
</gene>
<dbReference type="SMART" id="SM00399">
    <property type="entry name" value="ZnF_C4"/>
    <property type="match status" value="1"/>
</dbReference>
<dbReference type="Gene3D" id="3.80.10.10">
    <property type="entry name" value="Ribonuclease Inhibitor"/>
    <property type="match status" value="4"/>
</dbReference>
<dbReference type="GO" id="GO:0008270">
    <property type="term" value="F:zinc ion binding"/>
    <property type="evidence" value="ECO:0007669"/>
    <property type="project" value="UniProtKB-KW"/>
</dbReference>
<evidence type="ECO:0000256" key="2">
    <source>
        <dbReference type="ARBA" id="ARBA00022771"/>
    </source>
</evidence>
<dbReference type="SUPFAM" id="SSF52047">
    <property type="entry name" value="RNI-like"/>
    <property type="match status" value="4"/>
</dbReference>
<dbReference type="Gene3D" id="3.30.50.10">
    <property type="entry name" value="Erythroid Transcription Factor GATA-1, subunit A"/>
    <property type="match status" value="1"/>
</dbReference>
<name>A0A7R9KD02_9ACAR</name>
<dbReference type="GO" id="GO:0000978">
    <property type="term" value="F:RNA polymerase II cis-regulatory region sequence-specific DNA binding"/>
    <property type="evidence" value="ECO:0007669"/>
    <property type="project" value="TreeGrafter"/>
</dbReference>
<keyword evidence="11" id="KW-1185">Reference proteome</keyword>
<evidence type="ECO:0000256" key="1">
    <source>
        <dbReference type="ARBA" id="ARBA00022723"/>
    </source>
</evidence>
<dbReference type="SMART" id="SM00256">
    <property type="entry name" value="FBOX"/>
    <property type="match status" value="4"/>
</dbReference>
<evidence type="ECO:0000313" key="11">
    <source>
        <dbReference type="Proteomes" id="UP000759131"/>
    </source>
</evidence>
<dbReference type="PROSITE" id="PS00031">
    <property type="entry name" value="NUCLEAR_REC_DBD_1"/>
    <property type="match status" value="1"/>
</dbReference>
<dbReference type="GO" id="GO:0030154">
    <property type="term" value="P:cell differentiation"/>
    <property type="evidence" value="ECO:0007669"/>
    <property type="project" value="TreeGrafter"/>
</dbReference>
<evidence type="ECO:0000313" key="10">
    <source>
        <dbReference type="EMBL" id="CAD7619572.1"/>
    </source>
</evidence>
<sequence length="1980" mass="229261">MDMDEVIILCAICGDTAVGKHFGVMACKSCKPFFRRNALKDNVFKCKLNGKCVINRETRKLCRKCRLDKCLAVGMKTECIMNDEEKQYRNQLIQQNRQKRQQLHQNHNKTNFNNILEEIDLQNITNIEMNDKSMDDIIFSPTLDDNKCMNELSDIICNEETDEDVSNNYTNDLIVSNLSSVFTERENKRYLELFRASRYAYHNVMNKSTAIIHNSIDMNSITDQFYNREIGEVIKLSNSLGPFQEMCANDRLALVKYGCLDIIILRCIEYYDLPQQQWTVVLDENNSLLISLEMFANNNMDLYNAYKTHFHRACAECDSDAVVLDLPTFVLHLQLTAIILFSPDRQNLMHRNVVKRKRVMNDDILGFILKDLNINDLFALQRVSQQFNDCSQEALRRRSKVSVGFNDVKASSMIRCFNWSFEVNDWHLIDITQAINTSLKGIDMALGKEYRLESIVRQFRGVKELYLFTTVISFKTLELIVNQWPHLKKIRIYNIEVLDSNQTITEWAQLLSKVKYISIGSIDTKYVSILTNIIQRMPSLVDLRVWGYKPNISDQKITLSLLTDSMPEDLRLLYIGVTSADSQAIDVITSKCTQIKKLFIYESCLQSHPVDIDLWNQWFALICDRLKCLIRFNTRLGGISAKNFAQSIAKLKELKVLEITDKSYEWIQCMCFDTQEMAKYMQPMVSLKELSLDGLKCSPNRWSNLSQMLPNVRKFSISNISYDTDCKDNAPKNSHSPHILELFTRVDRLSIHFVDEELIQVLITFLTETLANRRRVFRLDLLPIVKRQLIQKMEEMNVSMPESVITSHVFNRREEYESGEEIKRKDMNEMNGQRSDVMNDDILGLIFKYFDIKDLFGLQRVSQQFRDCSQEVLKRKREMSVGFNDLKTGSVIRNFKQNFEVKDWNRLDITPAITSKDIDLTLDYSRKHTIDRRLETIVRQFCGATELYLSSTVITFKTMQLFVNQWPQLESINIYDIKIYGSSDQTITEWIELLSKVKQLKIGSIDTKYVPSLKYMIKNLPSLQTLNVGPEAFSQNITLSILTDCLPENIRYLHIGVSSMDSQAIDVITSKCQQIRKLSICDNPEQIVDSDLWSQWFAMICDRLKQLTHLKVILGDISAKDFAQSIAKLKDLKKLEISDSEGMPGMCFDTQELAKYMPPMVSLRSLSLYGLKCSPNRWSNVAQMLPNVRHLSLSFMDWSMDCNEGDDCKECFHRCMDLVSKVPKLKYISLTALIFFSPDRQNLMHRNVVKRKRVMNDDILGFILKDLDLKDLFSLQRVSQQFSRCSQQEFLRKSKVSVGFNALKTSSELRYFNRNFEVNDWHRIDITHAITTSLKGIDMALGKEHRLESIVRQFLGVKDLYLSTTVISFKTLEVMVNQWPHLKKLLIYDIEVFDSNDQKIPEWAQLLSKVKHISIGSIDTKYVSFWTNIIQRMSSLVGLSVWGDKPNISDQNITLSLLTDCLPTNLQFLRIGVSSTDSQAIDVITSKCPQIKKLAIYESSVKSSPVEMDLWNQWFALICDRLKCLTYLFTRLGGISAKDFAQSIAKLKDLKVLYINESSNEWIQSMCFDTQSMAKYMPPMVSLKTLSLSGFKCSPNRWSNLAQMFPNVRTFSVDNMCYENDCNDGYYCSISWHILELFAGVDRLSIDREVNEDLMEVLIHFLTETLANRRQVFRLDLLPKVKRQLIQRMATMNIPIPKILIRSDVMNDDILGLIFKYLDIKDLFGLQRVSQQFRDCSQQVLQRRRKVSFGFNDLKASSLSRCLNYNFEVNDWHRIDITQAVNTSLKGIDMALGIEYRLESIVRQFRGVKDLYLSTTVISFKTLKLIVNQCPHLKKLRIHTIDVHTTQSNDHTITEWAQLLSKIKHIFIGNYLPTNMRYLYIGATSVDSQAIDVITGKCQQIRKLTIFGSVHINPVENNLWKQWFVMICDRLKTDPKNVFRHSRDGQIYAANGIVEDTIAFGTKVFTKSVVKFGSNVAKCS</sequence>
<organism evidence="10">
    <name type="scientific">Medioppia subpectinata</name>
    <dbReference type="NCBI Taxonomy" id="1979941"/>
    <lineage>
        <taxon>Eukaryota</taxon>
        <taxon>Metazoa</taxon>
        <taxon>Ecdysozoa</taxon>
        <taxon>Arthropoda</taxon>
        <taxon>Chelicerata</taxon>
        <taxon>Arachnida</taxon>
        <taxon>Acari</taxon>
        <taxon>Acariformes</taxon>
        <taxon>Sarcoptiformes</taxon>
        <taxon>Oribatida</taxon>
        <taxon>Brachypylina</taxon>
        <taxon>Oppioidea</taxon>
        <taxon>Oppiidae</taxon>
        <taxon>Medioppia</taxon>
    </lineage>
</organism>
<dbReference type="PANTHER" id="PTHR24082">
    <property type="entry name" value="NUCLEAR HORMONE RECEPTOR"/>
    <property type="match status" value="1"/>
</dbReference>
<dbReference type="InterPro" id="IPR001628">
    <property type="entry name" value="Znf_hrmn_rcpt"/>
</dbReference>
<dbReference type="PROSITE" id="PS51030">
    <property type="entry name" value="NUCLEAR_REC_DBD_2"/>
    <property type="match status" value="1"/>
</dbReference>
<evidence type="ECO:0000256" key="6">
    <source>
        <dbReference type="ARBA" id="ARBA00023163"/>
    </source>
</evidence>
<dbReference type="InterPro" id="IPR032675">
    <property type="entry name" value="LRR_dom_sf"/>
</dbReference>
<proteinExistence type="predicted"/>